<dbReference type="Pfam" id="PF01713">
    <property type="entry name" value="Smr"/>
    <property type="match status" value="1"/>
</dbReference>
<dbReference type="Proteomes" id="UP000244092">
    <property type="component" value="Unassembled WGS sequence"/>
</dbReference>
<dbReference type="EMBL" id="QBKU01000001">
    <property type="protein sequence ID" value="PTX75918.1"/>
    <property type="molecule type" value="Genomic_DNA"/>
</dbReference>
<dbReference type="OrthoDB" id="7165597at2"/>
<gene>
    <name evidence="2" type="ORF">C8N31_101579</name>
</gene>
<protein>
    <submittedName>
        <fullName evidence="2">DNA-nicking Smr family endonuclease</fullName>
    </submittedName>
</protein>
<accession>A0A2T6CK85</accession>
<evidence type="ECO:0000313" key="3">
    <source>
        <dbReference type="Proteomes" id="UP000244092"/>
    </source>
</evidence>
<keyword evidence="2" id="KW-0255">Endonuclease</keyword>
<feature type="region of interest" description="Disordered" evidence="1">
    <location>
        <begin position="49"/>
        <end position="74"/>
    </location>
</feature>
<keyword evidence="2" id="KW-0540">Nuclease</keyword>
<dbReference type="AlphaFoldDB" id="A0A2T6CK85"/>
<dbReference type="PROSITE" id="PS50828">
    <property type="entry name" value="SMR"/>
    <property type="match status" value="1"/>
</dbReference>
<keyword evidence="2" id="KW-0378">Hydrolase</keyword>
<dbReference type="InterPro" id="IPR002625">
    <property type="entry name" value="Smr_dom"/>
</dbReference>
<dbReference type="RefSeq" id="WP_025047444.1">
    <property type="nucleotide sequence ID" value="NZ_CANMAK010000007.1"/>
</dbReference>
<dbReference type="SUPFAM" id="SSF160443">
    <property type="entry name" value="SMR domain-like"/>
    <property type="match status" value="1"/>
</dbReference>
<reference evidence="2 3" key="1">
    <citation type="submission" date="2018-04" db="EMBL/GenBank/DDBJ databases">
        <title>Genomic Encyclopedia of Archaeal and Bacterial Type Strains, Phase II (KMG-II): from individual species to whole genera.</title>
        <authorList>
            <person name="Goeker M."/>
        </authorList>
    </citation>
    <scope>NUCLEOTIDE SEQUENCE [LARGE SCALE GENOMIC DNA]</scope>
    <source>
        <strain evidence="2 3">DSM 12244</strain>
    </source>
</reference>
<dbReference type="PANTHER" id="PTHR35562:SF2">
    <property type="entry name" value="DNA ENDONUCLEASE SMRA-RELATED"/>
    <property type="match status" value="1"/>
</dbReference>
<dbReference type="GeneID" id="72439436"/>
<comment type="caution">
    <text evidence="2">The sequence shown here is derived from an EMBL/GenBank/DDBJ whole genome shotgun (WGS) entry which is preliminary data.</text>
</comment>
<dbReference type="SMART" id="SM00463">
    <property type="entry name" value="SMR"/>
    <property type="match status" value="1"/>
</dbReference>
<name>A0A2T6CK85_9RHOB</name>
<dbReference type="Gene3D" id="3.30.1370.110">
    <property type="match status" value="1"/>
</dbReference>
<dbReference type="GO" id="GO:0004519">
    <property type="term" value="F:endonuclease activity"/>
    <property type="evidence" value="ECO:0007669"/>
    <property type="project" value="UniProtKB-KW"/>
</dbReference>
<evidence type="ECO:0000256" key="1">
    <source>
        <dbReference type="SAM" id="MobiDB-lite"/>
    </source>
</evidence>
<organism evidence="2 3">
    <name type="scientific">Sulfitobacter mediterraneus</name>
    <dbReference type="NCBI Taxonomy" id="83219"/>
    <lineage>
        <taxon>Bacteria</taxon>
        <taxon>Pseudomonadati</taxon>
        <taxon>Pseudomonadota</taxon>
        <taxon>Alphaproteobacteria</taxon>
        <taxon>Rhodobacterales</taxon>
        <taxon>Roseobacteraceae</taxon>
        <taxon>Sulfitobacter</taxon>
    </lineage>
</organism>
<proteinExistence type="predicted"/>
<dbReference type="InterPro" id="IPR036063">
    <property type="entry name" value="Smr_dom_sf"/>
</dbReference>
<evidence type="ECO:0000313" key="2">
    <source>
        <dbReference type="EMBL" id="PTX75918.1"/>
    </source>
</evidence>
<sequence length="193" mass="21411">MKKRGLNDEDLALWRKVTDRTERLDLKSLFRAEIDAPHPTAPAIRRAQAALSGKGSGMPRKAPTSVSPAFADPLGPASVQMDKKAFTKLKRGKIKPEGKIDLHGMTLDQAHPVLNRYILNAHRSGKRLVLVVTGKGKRRDEGGPIPVRYGVLRHQVLHWLNAPPLSSVVMQVSQAHVSHGADGAYYVYLRRHR</sequence>
<dbReference type="PANTHER" id="PTHR35562">
    <property type="entry name" value="DNA ENDONUCLEASE SMRA-RELATED"/>
    <property type="match status" value="1"/>
</dbReference>